<comment type="catalytic activity">
    <reaction evidence="8 9">
        <text>a 6-O-methyl-2'-deoxyguanosine in DNA + L-cysteinyl-[protein] = S-methyl-L-cysteinyl-[protein] + a 2'-deoxyguanosine in DNA</text>
        <dbReference type="Rhea" id="RHEA:24000"/>
        <dbReference type="Rhea" id="RHEA-COMP:10131"/>
        <dbReference type="Rhea" id="RHEA-COMP:10132"/>
        <dbReference type="Rhea" id="RHEA-COMP:11367"/>
        <dbReference type="Rhea" id="RHEA-COMP:11368"/>
        <dbReference type="ChEBI" id="CHEBI:29950"/>
        <dbReference type="ChEBI" id="CHEBI:82612"/>
        <dbReference type="ChEBI" id="CHEBI:85445"/>
        <dbReference type="ChEBI" id="CHEBI:85448"/>
        <dbReference type="EC" id="2.1.1.63"/>
    </reaction>
</comment>
<comment type="catalytic activity">
    <reaction evidence="1 9">
        <text>a 4-O-methyl-thymidine in DNA + L-cysteinyl-[protein] = a thymidine in DNA + S-methyl-L-cysteinyl-[protein]</text>
        <dbReference type="Rhea" id="RHEA:53428"/>
        <dbReference type="Rhea" id="RHEA-COMP:10131"/>
        <dbReference type="Rhea" id="RHEA-COMP:10132"/>
        <dbReference type="Rhea" id="RHEA-COMP:13555"/>
        <dbReference type="Rhea" id="RHEA-COMP:13556"/>
        <dbReference type="ChEBI" id="CHEBI:29950"/>
        <dbReference type="ChEBI" id="CHEBI:82612"/>
        <dbReference type="ChEBI" id="CHEBI:137386"/>
        <dbReference type="ChEBI" id="CHEBI:137387"/>
        <dbReference type="EC" id="2.1.1.63"/>
    </reaction>
</comment>
<evidence type="ECO:0000256" key="2">
    <source>
        <dbReference type="ARBA" id="ARBA00008711"/>
    </source>
</evidence>
<evidence type="ECO:0000256" key="6">
    <source>
        <dbReference type="ARBA" id="ARBA00022763"/>
    </source>
</evidence>
<dbReference type="PANTHER" id="PTHR10815:SF13">
    <property type="entry name" value="METHYLATED-DNA--PROTEIN-CYSTEINE METHYLTRANSFERASE"/>
    <property type="match status" value="1"/>
</dbReference>
<comment type="caution">
    <text evidence="12">The sequence shown here is derived from an EMBL/GenBank/DDBJ whole genome shotgun (WGS) entry which is preliminary data.</text>
</comment>
<dbReference type="EMBL" id="JACHMY010000001">
    <property type="protein sequence ID" value="MBB5841021.1"/>
    <property type="molecule type" value="Genomic_DNA"/>
</dbReference>
<feature type="domain" description="Methylated-DNA-[protein]-cysteine S-methyltransferase DNA binding" evidence="10">
    <location>
        <begin position="81"/>
        <end position="160"/>
    </location>
</feature>
<dbReference type="GO" id="GO:0006307">
    <property type="term" value="P:DNA alkylation repair"/>
    <property type="evidence" value="ECO:0007669"/>
    <property type="project" value="UniProtKB-UniRule"/>
</dbReference>
<dbReference type="SUPFAM" id="SSF46767">
    <property type="entry name" value="Methylated DNA-protein cysteine methyltransferase, C-terminal domain"/>
    <property type="match status" value="1"/>
</dbReference>
<evidence type="ECO:0000256" key="7">
    <source>
        <dbReference type="ARBA" id="ARBA00023204"/>
    </source>
</evidence>
<reference evidence="12 13" key="1">
    <citation type="submission" date="2020-08" db="EMBL/GenBank/DDBJ databases">
        <title>Sequencing the genomes of 1000 actinobacteria strains.</title>
        <authorList>
            <person name="Klenk H.-P."/>
        </authorList>
    </citation>
    <scope>NUCLEOTIDE SEQUENCE [LARGE SCALE GENOMIC DNA]</scope>
    <source>
        <strain evidence="12 13">DSM 28967</strain>
    </source>
</reference>
<keyword evidence="3 9" id="KW-0963">Cytoplasm</keyword>
<keyword evidence="6 9" id="KW-0227">DNA damage</keyword>
<dbReference type="Gene3D" id="1.10.10.10">
    <property type="entry name" value="Winged helix-like DNA-binding domain superfamily/Winged helix DNA-binding domain"/>
    <property type="match status" value="1"/>
</dbReference>
<evidence type="ECO:0000256" key="5">
    <source>
        <dbReference type="ARBA" id="ARBA00022679"/>
    </source>
</evidence>
<keyword evidence="7 9" id="KW-0234">DNA repair</keyword>
<dbReference type="InterPro" id="IPR023546">
    <property type="entry name" value="MGMT"/>
</dbReference>
<keyword evidence="13" id="KW-1185">Reference proteome</keyword>
<dbReference type="InterPro" id="IPR036217">
    <property type="entry name" value="MethylDNA_cys_MeTrfase_DNAb"/>
</dbReference>
<evidence type="ECO:0000256" key="1">
    <source>
        <dbReference type="ARBA" id="ARBA00001286"/>
    </source>
</evidence>
<dbReference type="InterPro" id="IPR014048">
    <property type="entry name" value="MethylDNA_cys_MeTrfase_DNA-bd"/>
</dbReference>
<gene>
    <name evidence="12" type="ORF">HDA39_007755</name>
</gene>
<evidence type="ECO:0000256" key="4">
    <source>
        <dbReference type="ARBA" id="ARBA00022603"/>
    </source>
</evidence>
<organism evidence="12 13">
    <name type="scientific">Kribbella italica</name>
    <dbReference type="NCBI Taxonomy" id="1540520"/>
    <lineage>
        <taxon>Bacteria</taxon>
        <taxon>Bacillati</taxon>
        <taxon>Actinomycetota</taxon>
        <taxon>Actinomycetes</taxon>
        <taxon>Propionibacteriales</taxon>
        <taxon>Kribbellaceae</taxon>
        <taxon>Kribbella</taxon>
    </lineage>
</organism>
<proteinExistence type="inferred from homology"/>
<evidence type="ECO:0000256" key="3">
    <source>
        <dbReference type="ARBA" id="ARBA00022490"/>
    </source>
</evidence>
<feature type="domain" description="Methylguanine DNA methyltransferase ribonuclease-like" evidence="11">
    <location>
        <begin position="4"/>
        <end position="77"/>
    </location>
</feature>
<dbReference type="FunFam" id="1.10.10.10:FF:000214">
    <property type="entry name" value="Methylated-DNA--protein-cysteine methyltransferase"/>
    <property type="match status" value="1"/>
</dbReference>
<evidence type="ECO:0000259" key="11">
    <source>
        <dbReference type="Pfam" id="PF02870"/>
    </source>
</evidence>
<dbReference type="NCBIfam" id="TIGR00589">
    <property type="entry name" value="ogt"/>
    <property type="match status" value="1"/>
</dbReference>
<dbReference type="Pfam" id="PF01035">
    <property type="entry name" value="DNA_binding_1"/>
    <property type="match status" value="1"/>
</dbReference>
<dbReference type="Pfam" id="PF02870">
    <property type="entry name" value="Methyltransf_1N"/>
    <property type="match status" value="1"/>
</dbReference>
<dbReference type="InterPro" id="IPR001497">
    <property type="entry name" value="MethylDNA_cys_MeTrfase_AS"/>
</dbReference>
<dbReference type="SUPFAM" id="SSF53155">
    <property type="entry name" value="Methylated DNA-protein cysteine methyltransferase domain"/>
    <property type="match status" value="1"/>
</dbReference>
<evidence type="ECO:0000259" key="10">
    <source>
        <dbReference type="Pfam" id="PF01035"/>
    </source>
</evidence>
<comment type="function">
    <text evidence="9">Involved in the cellular defense against the biological effects of O6-methylguanine (O6-MeG) and O4-methylthymine (O4-MeT) in DNA. Repairs the methylated nucleobase in DNA by stoichiometrically transferring the methyl group to a cysteine residue in the enzyme. This is a suicide reaction: the enzyme is irreversibly inactivated.</text>
</comment>
<dbReference type="GO" id="GO:0005737">
    <property type="term" value="C:cytoplasm"/>
    <property type="evidence" value="ECO:0007669"/>
    <property type="project" value="UniProtKB-SubCell"/>
</dbReference>
<evidence type="ECO:0000313" key="13">
    <source>
        <dbReference type="Proteomes" id="UP000549971"/>
    </source>
</evidence>
<evidence type="ECO:0000256" key="8">
    <source>
        <dbReference type="ARBA" id="ARBA00049348"/>
    </source>
</evidence>
<dbReference type="HAMAP" id="MF_00772">
    <property type="entry name" value="OGT"/>
    <property type="match status" value="1"/>
</dbReference>
<dbReference type="PROSITE" id="PS00374">
    <property type="entry name" value="MGMT"/>
    <property type="match status" value="1"/>
</dbReference>
<dbReference type="GO" id="GO:0032259">
    <property type="term" value="P:methylation"/>
    <property type="evidence" value="ECO:0007669"/>
    <property type="project" value="UniProtKB-KW"/>
</dbReference>
<keyword evidence="4 9" id="KW-0489">Methyltransferase</keyword>
<feature type="active site" description="Nucleophile; methyl group acceptor" evidence="9">
    <location>
        <position position="132"/>
    </location>
</feature>
<evidence type="ECO:0000313" key="12">
    <source>
        <dbReference type="EMBL" id="MBB5841021.1"/>
    </source>
</evidence>
<protein>
    <recommendedName>
        <fullName evidence="9">Methylated-DNA--protein-cysteine methyltransferase</fullName>
        <ecNumber evidence="9">2.1.1.63</ecNumber>
    </recommendedName>
    <alternativeName>
        <fullName evidence="9">6-O-methylguanine-DNA methyltransferase</fullName>
        <shortName evidence="9">MGMT</shortName>
    </alternativeName>
    <alternativeName>
        <fullName evidence="9">O-6-methylguanine-DNA-alkyltransferase</fullName>
    </alternativeName>
</protein>
<sequence length="167" mass="18065">MSIRHAVVGTTLGDLTLVASGDALAGVYFPHHWTRPDRTALGDEVPAEGDPVLTQAAHELQEYLAGTRRTFDVPLALEGDEFQQRVWALLNQIPYGTTTTYGELAEQLGDKALAQRVGQAVGHNPVSVVVPCHRVVGKGGKLTGYAGGLRRKQVLLDLEEPSEVRLF</sequence>
<dbReference type="PANTHER" id="PTHR10815">
    <property type="entry name" value="METHYLATED-DNA--PROTEIN-CYSTEINE METHYLTRANSFERASE"/>
    <property type="match status" value="1"/>
</dbReference>
<dbReference type="Gene3D" id="3.30.160.70">
    <property type="entry name" value="Methylated DNA-protein cysteine methyltransferase domain"/>
    <property type="match status" value="1"/>
</dbReference>
<name>A0A7W9MYD4_9ACTN</name>
<comment type="similarity">
    <text evidence="2 9">Belongs to the MGMT family.</text>
</comment>
<dbReference type="InterPro" id="IPR008332">
    <property type="entry name" value="MethylG_MeTrfase_N"/>
</dbReference>
<evidence type="ECO:0000256" key="9">
    <source>
        <dbReference type="HAMAP-Rule" id="MF_00772"/>
    </source>
</evidence>
<dbReference type="InterPro" id="IPR036631">
    <property type="entry name" value="MGMT_N_sf"/>
</dbReference>
<dbReference type="GO" id="GO:0003908">
    <property type="term" value="F:methylated-DNA-[protein]-cysteine S-methyltransferase activity"/>
    <property type="evidence" value="ECO:0007669"/>
    <property type="project" value="UniProtKB-UniRule"/>
</dbReference>
<dbReference type="AlphaFoldDB" id="A0A7W9MYD4"/>
<dbReference type="InterPro" id="IPR036388">
    <property type="entry name" value="WH-like_DNA-bd_sf"/>
</dbReference>
<comment type="subcellular location">
    <subcellularLocation>
        <location evidence="9">Cytoplasm</location>
    </subcellularLocation>
</comment>
<keyword evidence="5 9" id="KW-0808">Transferase</keyword>
<dbReference type="CDD" id="cd06445">
    <property type="entry name" value="ATase"/>
    <property type="match status" value="1"/>
</dbReference>
<dbReference type="Proteomes" id="UP000549971">
    <property type="component" value="Unassembled WGS sequence"/>
</dbReference>
<comment type="miscellaneous">
    <text evidence="9">This enzyme catalyzes only one turnover and therefore is not strictly catalytic. According to one definition, an enzyme is a biocatalyst that acts repeatedly and over many reaction cycles.</text>
</comment>
<dbReference type="RefSeq" id="WP_184803780.1">
    <property type="nucleotide sequence ID" value="NZ_JACHMY010000001.1"/>
</dbReference>
<accession>A0A7W9MYD4</accession>
<dbReference type="EC" id="2.1.1.63" evidence="9"/>